<protein>
    <recommendedName>
        <fullName evidence="2">Solute-binding protein family 5 domain-containing protein</fullName>
    </recommendedName>
</protein>
<evidence type="ECO:0008006" key="2">
    <source>
        <dbReference type="Google" id="ProtNLM"/>
    </source>
</evidence>
<evidence type="ECO:0000313" key="1">
    <source>
        <dbReference type="EMBL" id="SVA67245.1"/>
    </source>
</evidence>
<feature type="non-terminal residue" evidence="1">
    <location>
        <position position="1"/>
    </location>
</feature>
<reference evidence="1" key="1">
    <citation type="submission" date="2018-05" db="EMBL/GenBank/DDBJ databases">
        <authorList>
            <person name="Lanie J.A."/>
            <person name="Ng W.-L."/>
            <person name="Kazmierczak K.M."/>
            <person name="Andrzejewski T.M."/>
            <person name="Davidsen T.M."/>
            <person name="Wayne K.J."/>
            <person name="Tettelin H."/>
            <person name="Glass J.I."/>
            <person name="Rusch D."/>
            <person name="Podicherti R."/>
            <person name="Tsui H.-C.T."/>
            <person name="Winkler M.E."/>
        </authorList>
    </citation>
    <scope>NUCLEOTIDE SEQUENCE</scope>
</reference>
<gene>
    <name evidence="1" type="ORF">METZ01_LOCUS120099</name>
</gene>
<dbReference type="AlphaFoldDB" id="A0A381XR91"/>
<name>A0A381XR91_9ZZZZ</name>
<dbReference type="Gene3D" id="3.10.105.10">
    <property type="entry name" value="Dipeptide-binding Protein, Domain 3"/>
    <property type="match status" value="1"/>
</dbReference>
<proteinExistence type="predicted"/>
<accession>A0A381XR91</accession>
<dbReference type="Gene3D" id="3.40.190.10">
    <property type="entry name" value="Periplasmic binding protein-like II"/>
    <property type="match status" value="1"/>
</dbReference>
<dbReference type="EMBL" id="UINC01016080">
    <property type="protein sequence ID" value="SVA67245.1"/>
    <property type="molecule type" value="Genomic_DNA"/>
</dbReference>
<sequence>KCKYSGDDLKITINWIAEVPFEESWALILQQGAMAIGYEAAVETLPWAVFTEQVTKPETTPNLSIVAVQAQTPDPDGLIYNMYHSAAAGTWQSTEWVQDDNIDSMLNAGRTTIDGQERVAIYESFQQAIVDMQPDLFISDLVTVYAMRDEINAPTLEDSATYGFSTMAQNFSFRLMEVPN</sequence>
<organism evidence="1">
    <name type="scientific">marine metagenome</name>
    <dbReference type="NCBI Taxonomy" id="408172"/>
    <lineage>
        <taxon>unclassified sequences</taxon>
        <taxon>metagenomes</taxon>
        <taxon>ecological metagenomes</taxon>
    </lineage>
</organism>
<dbReference type="SUPFAM" id="SSF53850">
    <property type="entry name" value="Periplasmic binding protein-like II"/>
    <property type="match status" value="1"/>
</dbReference>